<dbReference type="GO" id="GO:0016787">
    <property type="term" value="F:hydrolase activity"/>
    <property type="evidence" value="ECO:0007669"/>
    <property type="project" value="UniProtKB-KW"/>
</dbReference>
<protein>
    <submittedName>
        <fullName evidence="2">Glycoside hydrolase family 93 protein</fullName>
    </submittedName>
</protein>
<dbReference type="SUPFAM" id="SSF50939">
    <property type="entry name" value="Sialidases"/>
    <property type="match status" value="1"/>
</dbReference>
<organism evidence="2 3">
    <name type="scientific">Lentithecium fluviatile CBS 122367</name>
    <dbReference type="NCBI Taxonomy" id="1168545"/>
    <lineage>
        <taxon>Eukaryota</taxon>
        <taxon>Fungi</taxon>
        <taxon>Dikarya</taxon>
        <taxon>Ascomycota</taxon>
        <taxon>Pezizomycotina</taxon>
        <taxon>Dothideomycetes</taxon>
        <taxon>Pleosporomycetidae</taxon>
        <taxon>Pleosporales</taxon>
        <taxon>Massarineae</taxon>
        <taxon>Lentitheciaceae</taxon>
        <taxon>Lentithecium</taxon>
    </lineage>
</organism>
<dbReference type="Gene3D" id="2.120.10.10">
    <property type="match status" value="1"/>
</dbReference>
<proteinExistence type="predicted"/>
<dbReference type="CDD" id="cd15482">
    <property type="entry name" value="Sialidase_non-viral"/>
    <property type="match status" value="1"/>
</dbReference>
<sequence>MRLLTTLILLLIALLATAQAHIKSGSAILFGKSGTYPRAIRLSRTSLLGTITEHASGNSTITTVRSTDNGQSWTPIGTVTTEISAGEDVDNGYPHQMPDGNILYAFRNHDLGNSVGNDPTHYHITLYYSQETGSGGQDSIIRTSTDSGKMWAALRAFTGQTTSARNGMLSVAYTAPKSAIKLAIFESGISGAFKVYVVRSPNDGAMWDPERTLLHGGDSFNTGAPWIIRVGDKLVASCTTNEDGGEWPTGAMKFDKTTVHGLPAMWTSMILLDDKSFLALYESGGTSFAQMYTFA</sequence>
<dbReference type="PANTHER" id="PTHR38792:SF3">
    <property type="entry name" value="BNR_ASP-BOX REPEAT DOMAIN PROTEIN (AFU_ORTHOLOGUE AFUA_7G06430)-RELATED"/>
    <property type="match status" value="1"/>
</dbReference>
<dbReference type="InterPro" id="IPR036278">
    <property type="entry name" value="Sialidase_sf"/>
</dbReference>
<name>A0A6G1IXW4_9PLEO</name>
<dbReference type="PANTHER" id="PTHR38792">
    <property type="entry name" value="BNR/ASP-BOX REPEAT DOMAIN PROTEIN (AFU_ORTHOLOGUE AFUA_7G06430)-RELATED"/>
    <property type="match status" value="1"/>
</dbReference>
<feature type="chain" id="PRO_5026294181" evidence="1">
    <location>
        <begin position="21"/>
        <end position="295"/>
    </location>
</feature>
<gene>
    <name evidence="2" type="ORF">K458DRAFT_443711</name>
</gene>
<evidence type="ECO:0000313" key="2">
    <source>
        <dbReference type="EMBL" id="KAF2683084.1"/>
    </source>
</evidence>
<dbReference type="EMBL" id="MU005585">
    <property type="protein sequence ID" value="KAF2683084.1"/>
    <property type="molecule type" value="Genomic_DNA"/>
</dbReference>
<dbReference type="Proteomes" id="UP000799291">
    <property type="component" value="Unassembled WGS sequence"/>
</dbReference>
<keyword evidence="3" id="KW-1185">Reference proteome</keyword>
<accession>A0A6G1IXW4</accession>
<evidence type="ECO:0000313" key="3">
    <source>
        <dbReference type="Proteomes" id="UP000799291"/>
    </source>
</evidence>
<keyword evidence="1" id="KW-0732">Signal</keyword>
<dbReference type="AlphaFoldDB" id="A0A6G1IXW4"/>
<evidence type="ECO:0000256" key="1">
    <source>
        <dbReference type="SAM" id="SignalP"/>
    </source>
</evidence>
<dbReference type="OrthoDB" id="2739686at2759"/>
<keyword evidence="2" id="KW-0378">Hydrolase</keyword>
<reference evidence="2" key="1">
    <citation type="journal article" date="2020" name="Stud. Mycol.">
        <title>101 Dothideomycetes genomes: a test case for predicting lifestyles and emergence of pathogens.</title>
        <authorList>
            <person name="Haridas S."/>
            <person name="Albert R."/>
            <person name="Binder M."/>
            <person name="Bloem J."/>
            <person name="Labutti K."/>
            <person name="Salamov A."/>
            <person name="Andreopoulos B."/>
            <person name="Baker S."/>
            <person name="Barry K."/>
            <person name="Bills G."/>
            <person name="Bluhm B."/>
            <person name="Cannon C."/>
            <person name="Castanera R."/>
            <person name="Culley D."/>
            <person name="Daum C."/>
            <person name="Ezra D."/>
            <person name="Gonzalez J."/>
            <person name="Henrissat B."/>
            <person name="Kuo A."/>
            <person name="Liang C."/>
            <person name="Lipzen A."/>
            <person name="Lutzoni F."/>
            <person name="Magnuson J."/>
            <person name="Mondo S."/>
            <person name="Nolan M."/>
            <person name="Ohm R."/>
            <person name="Pangilinan J."/>
            <person name="Park H.-J."/>
            <person name="Ramirez L."/>
            <person name="Alfaro M."/>
            <person name="Sun H."/>
            <person name="Tritt A."/>
            <person name="Yoshinaga Y."/>
            <person name="Zwiers L.-H."/>
            <person name="Turgeon B."/>
            <person name="Goodwin S."/>
            <person name="Spatafora J."/>
            <person name="Crous P."/>
            <person name="Grigoriev I."/>
        </authorList>
    </citation>
    <scope>NUCLEOTIDE SEQUENCE</scope>
    <source>
        <strain evidence="2">CBS 122367</strain>
    </source>
</reference>
<feature type="signal peptide" evidence="1">
    <location>
        <begin position="1"/>
        <end position="20"/>
    </location>
</feature>